<comment type="catalytic activity">
    <reaction evidence="1">
        <text>AMP + H2O = D-ribose 5-phosphate + adenine</text>
        <dbReference type="Rhea" id="RHEA:20129"/>
        <dbReference type="ChEBI" id="CHEBI:15377"/>
        <dbReference type="ChEBI" id="CHEBI:16708"/>
        <dbReference type="ChEBI" id="CHEBI:78346"/>
        <dbReference type="ChEBI" id="CHEBI:456215"/>
        <dbReference type="EC" id="3.2.2.4"/>
    </reaction>
</comment>
<dbReference type="RefSeq" id="WP_072995447.1">
    <property type="nucleotide sequence ID" value="NZ_FQYU01000012.1"/>
</dbReference>
<organism evidence="3 4">
    <name type="scientific">Pseudozobellia thermophila</name>
    <dbReference type="NCBI Taxonomy" id="192903"/>
    <lineage>
        <taxon>Bacteria</taxon>
        <taxon>Pseudomonadati</taxon>
        <taxon>Bacteroidota</taxon>
        <taxon>Flavobacteriia</taxon>
        <taxon>Flavobacteriales</taxon>
        <taxon>Flavobacteriaceae</taxon>
        <taxon>Pseudozobellia</taxon>
    </lineage>
</organism>
<dbReference type="STRING" id="192903.SAMN04488513_11264"/>
<dbReference type="InterPro" id="IPR052341">
    <property type="entry name" value="LOG_family_nucleotidases"/>
</dbReference>
<accession>A0A1M6N886</accession>
<dbReference type="AlphaFoldDB" id="A0A1M6N886"/>
<dbReference type="GO" id="GO:0008714">
    <property type="term" value="F:AMP nucleosidase activity"/>
    <property type="evidence" value="ECO:0007669"/>
    <property type="project" value="UniProtKB-EC"/>
</dbReference>
<dbReference type="EMBL" id="FQYU01000012">
    <property type="protein sequence ID" value="SHJ91766.1"/>
    <property type="molecule type" value="Genomic_DNA"/>
</dbReference>
<evidence type="ECO:0000256" key="2">
    <source>
        <dbReference type="RuleBase" id="RU363015"/>
    </source>
</evidence>
<dbReference type="PANTHER" id="PTHR43393:SF3">
    <property type="entry name" value="LYSINE DECARBOXYLASE-LIKE PROTEIN"/>
    <property type="match status" value="1"/>
</dbReference>
<gene>
    <name evidence="3" type="ORF">SAMN04488513_11264</name>
</gene>
<sequence length="228" mass="25332">MRKEQHHKGWNEIKTNDSWAIFKIMGEFVNGFEKMGTIGPCVSIFGSARTREGDTYYELAVSIAKKIAEAGYGVITGGGPGIMEAGNKGANLAGGTSVGLNIDLPFEQHDNPYIDSDKSLDFDYFFVRKVMFVKYSQGFVVMPGGFGTLDELFEAITLIQTNKIEKFPIILVGSQFWNGLIDWIKNTMLANKNISPHDLDLIKVVDTEDEVVEIIDGFYKGHTLSPNF</sequence>
<keyword evidence="4" id="KW-1185">Reference proteome</keyword>
<keyword evidence="2" id="KW-0378">Hydrolase</keyword>
<comment type="similarity">
    <text evidence="2">Belongs to the LOG family.</text>
</comment>
<dbReference type="GO" id="GO:0009691">
    <property type="term" value="P:cytokinin biosynthetic process"/>
    <property type="evidence" value="ECO:0007669"/>
    <property type="project" value="UniProtKB-UniRule"/>
</dbReference>
<dbReference type="InterPro" id="IPR031100">
    <property type="entry name" value="LOG_fam"/>
</dbReference>
<dbReference type="FunFam" id="3.40.50.450:FF:000011">
    <property type="entry name" value="TIGR00730 family Rossman fold protein"/>
    <property type="match status" value="1"/>
</dbReference>
<dbReference type="Proteomes" id="UP000184543">
    <property type="component" value="Unassembled WGS sequence"/>
</dbReference>
<evidence type="ECO:0000313" key="3">
    <source>
        <dbReference type="EMBL" id="SHJ91766.1"/>
    </source>
</evidence>
<proteinExistence type="inferred from homology"/>
<reference evidence="4" key="1">
    <citation type="submission" date="2016-11" db="EMBL/GenBank/DDBJ databases">
        <authorList>
            <person name="Varghese N."/>
            <person name="Submissions S."/>
        </authorList>
    </citation>
    <scope>NUCLEOTIDE SEQUENCE [LARGE SCALE GENOMIC DNA]</scope>
    <source>
        <strain evidence="4">DSM 19858</strain>
    </source>
</reference>
<dbReference type="SUPFAM" id="SSF102405">
    <property type="entry name" value="MCP/YpsA-like"/>
    <property type="match status" value="1"/>
</dbReference>
<keyword evidence="2" id="KW-0203">Cytokinin biosynthesis</keyword>
<dbReference type="InterPro" id="IPR005269">
    <property type="entry name" value="LOG"/>
</dbReference>
<dbReference type="OrthoDB" id="9801098at2"/>
<name>A0A1M6N886_9FLAO</name>
<dbReference type="Pfam" id="PF03641">
    <property type="entry name" value="Lysine_decarbox"/>
    <property type="match status" value="1"/>
</dbReference>
<dbReference type="GO" id="GO:0005829">
    <property type="term" value="C:cytosol"/>
    <property type="evidence" value="ECO:0007669"/>
    <property type="project" value="TreeGrafter"/>
</dbReference>
<protein>
    <recommendedName>
        <fullName evidence="2">Cytokinin riboside 5'-monophosphate phosphoribohydrolase</fullName>
        <ecNumber evidence="2">3.2.2.n1</ecNumber>
    </recommendedName>
</protein>
<dbReference type="Gene3D" id="3.40.50.450">
    <property type="match status" value="1"/>
</dbReference>
<dbReference type="NCBIfam" id="TIGR00730">
    <property type="entry name" value="Rossman fold protein, TIGR00730 family"/>
    <property type="match status" value="1"/>
</dbReference>
<dbReference type="EC" id="3.2.2.n1" evidence="2"/>
<evidence type="ECO:0000313" key="4">
    <source>
        <dbReference type="Proteomes" id="UP000184543"/>
    </source>
</evidence>
<evidence type="ECO:0000256" key="1">
    <source>
        <dbReference type="ARBA" id="ARBA00000274"/>
    </source>
</evidence>
<dbReference type="PANTHER" id="PTHR43393">
    <property type="entry name" value="CYTOKININ RIBOSIDE 5'-MONOPHOSPHATE PHOSPHORIBOHYDROLASE"/>
    <property type="match status" value="1"/>
</dbReference>